<dbReference type="GO" id="GO:0003777">
    <property type="term" value="F:microtubule motor activity"/>
    <property type="evidence" value="ECO:0007669"/>
    <property type="project" value="InterPro"/>
</dbReference>
<dbReference type="PROSITE" id="PS50067">
    <property type="entry name" value="KINESIN_MOTOR_2"/>
    <property type="match status" value="1"/>
</dbReference>
<protein>
    <recommendedName>
        <fullName evidence="6">Kinesin-like protein</fullName>
    </recommendedName>
</protein>
<sequence>MHSPIPHKLDDKHSGSPSSPSSKRSAFRPISKMVSKVNHEFLSRDPFAESSTSSSGKDRPIHVMTPAKSKLGGFFGGSNANGNATPSSSSRLRRPSTTASDVSSLASGSNTNTSSYNDSMGPPPVPAPMPKIRAGMTPEARTRHMPLPKPARREALGSASNPQNQNQGDVRPTTMRLVRTAQDDEEGDGLDVPMLSALGTRRMEEDHVDMGMEELQAGLEDVSLDAWDASRGQDETVLVTIRIRPISNPSDSNAWSTLMDAGSSRPRTIRLADGSRRDWHFDQILPTTASNAETYLTSALPHVRSAMLGYNSLCFAYGQTGSGKSHTMSGTSQSPGVVPLAVEEIFRIIKRETTREWVLRASYLELYNEALGDLLAPEGSKGEVTILNGKKEGEVRINGLTEMVVTNVGEVKKVLNIGEGRRRTGCTDWNERSSRSHSVFRIVIESRAKGGRDDDVRGKNKATRISTLSLIDLAGSERATDNKERNAEGKHINQSLLTLKNVISKLAEQSAKKTTGHIPYRDSKLTRLLQTSLSGSARISVICTINPAHSAVTESQSTLNFAAGIKRVVLNAKQTEVVDPAALIQQYQNEIAELKAKLAARDAEVAEVDNGPKRTTMAQREERDRFQNRLSELKRLILDSSSVAEDEVVERSGLARPASPSKSSIEYDKSTYSLQQEAHVAQAKVAEQQAEIEKLKRELALRPKDVDGRIGELQLQVDQLTEMTHEYEKNLLEPARKLREDVEAEWLPKVQALEARAKEKEIFYKALYDSVHGLKSENSKLKEKNARLESVQSEYGKLLHDLETTMNQENTIPTTNSESSCFTKNRNVSLGSDMGVLRPVSDNPRIPSVSMQSVNRNLAIANAQKGFGMRSLKEDSMFDLAKEVAELDRGLLDETF</sequence>
<keyword evidence="3 7" id="KW-0175">Coiled coil</keyword>
<reference evidence="10" key="1">
    <citation type="submission" date="2020-04" db="EMBL/GenBank/DDBJ databases">
        <title>Analysis of mating type loci in Filobasidium floriforme.</title>
        <authorList>
            <person name="Nowrousian M."/>
        </authorList>
    </citation>
    <scope>NUCLEOTIDE SEQUENCE</scope>
    <source>
        <strain evidence="10">CBS 6242</strain>
    </source>
</reference>
<dbReference type="GO" id="GO:0008017">
    <property type="term" value="F:microtubule binding"/>
    <property type="evidence" value="ECO:0007669"/>
    <property type="project" value="InterPro"/>
</dbReference>
<dbReference type="Gene3D" id="3.40.850.10">
    <property type="entry name" value="Kinesin motor domain"/>
    <property type="match status" value="1"/>
</dbReference>
<feature type="coiled-coil region" evidence="7">
    <location>
        <begin position="678"/>
        <end position="730"/>
    </location>
</feature>
<dbReference type="InterPro" id="IPR036961">
    <property type="entry name" value="Kinesin_motor_dom_sf"/>
</dbReference>
<dbReference type="PANTHER" id="PTHR47968:SF75">
    <property type="entry name" value="CENTROMERE-ASSOCIATED PROTEIN E"/>
    <property type="match status" value="1"/>
</dbReference>
<evidence type="ECO:0000256" key="1">
    <source>
        <dbReference type="ARBA" id="ARBA00022741"/>
    </source>
</evidence>
<dbReference type="InterPro" id="IPR019821">
    <property type="entry name" value="Kinesin_motor_CS"/>
</dbReference>
<feature type="compositionally biased region" description="Polar residues" evidence="8">
    <location>
        <begin position="101"/>
        <end position="118"/>
    </location>
</feature>
<feature type="compositionally biased region" description="Polar residues" evidence="8">
    <location>
        <begin position="158"/>
        <end position="168"/>
    </location>
</feature>
<evidence type="ECO:0000256" key="6">
    <source>
        <dbReference type="RuleBase" id="RU000394"/>
    </source>
</evidence>
<dbReference type="SUPFAM" id="SSF52540">
    <property type="entry name" value="P-loop containing nucleoside triphosphate hydrolases"/>
    <property type="match status" value="1"/>
</dbReference>
<keyword evidence="1 5" id="KW-0547">Nucleotide-binding</keyword>
<keyword evidence="4 5" id="KW-0505">Motor protein</keyword>
<gene>
    <name evidence="10" type="ORF">FFLO_04578</name>
</gene>
<dbReference type="Pfam" id="PF00225">
    <property type="entry name" value="Kinesin"/>
    <property type="match status" value="1"/>
</dbReference>
<feature type="domain" description="Kinesin motor" evidence="9">
    <location>
        <begin position="236"/>
        <end position="568"/>
    </location>
</feature>
<comment type="caution">
    <text evidence="10">The sequence shown here is derived from an EMBL/GenBank/DDBJ whole genome shotgun (WGS) entry which is preliminary data.</text>
</comment>
<feature type="compositionally biased region" description="Low complexity" evidence="8">
    <location>
        <begin position="77"/>
        <end position="100"/>
    </location>
</feature>
<dbReference type="Proteomes" id="UP000812966">
    <property type="component" value="Unassembled WGS sequence"/>
</dbReference>
<evidence type="ECO:0000259" key="9">
    <source>
        <dbReference type="PROSITE" id="PS50067"/>
    </source>
</evidence>
<keyword evidence="11" id="KW-1185">Reference proteome</keyword>
<dbReference type="InterPro" id="IPR027417">
    <property type="entry name" value="P-loop_NTPase"/>
</dbReference>
<keyword evidence="2 5" id="KW-0067">ATP-binding</keyword>
<organism evidence="10 11">
    <name type="scientific">Filobasidium floriforme</name>
    <dbReference type="NCBI Taxonomy" id="5210"/>
    <lineage>
        <taxon>Eukaryota</taxon>
        <taxon>Fungi</taxon>
        <taxon>Dikarya</taxon>
        <taxon>Basidiomycota</taxon>
        <taxon>Agaricomycotina</taxon>
        <taxon>Tremellomycetes</taxon>
        <taxon>Filobasidiales</taxon>
        <taxon>Filobasidiaceae</taxon>
        <taxon>Filobasidium</taxon>
    </lineage>
</organism>
<dbReference type="InterPro" id="IPR027640">
    <property type="entry name" value="Kinesin-like_fam"/>
</dbReference>
<dbReference type="EMBL" id="JABELV010000099">
    <property type="protein sequence ID" value="KAG7531084.1"/>
    <property type="molecule type" value="Genomic_DNA"/>
</dbReference>
<dbReference type="InterPro" id="IPR001752">
    <property type="entry name" value="Kinesin_motor_dom"/>
</dbReference>
<keyword evidence="6" id="KW-0493">Microtubule</keyword>
<evidence type="ECO:0000256" key="4">
    <source>
        <dbReference type="ARBA" id="ARBA00023175"/>
    </source>
</evidence>
<evidence type="ECO:0000313" key="10">
    <source>
        <dbReference type="EMBL" id="KAG7531084.1"/>
    </source>
</evidence>
<feature type="region of interest" description="Disordered" evidence="8">
    <location>
        <begin position="1"/>
        <end position="133"/>
    </location>
</feature>
<dbReference type="SMART" id="SM00129">
    <property type="entry name" value="KISc"/>
    <property type="match status" value="1"/>
</dbReference>
<evidence type="ECO:0000256" key="8">
    <source>
        <dbReference type="SAM" id="MobiDB-lite"/>
    </source>
</evidence>
<feature type="region of interest" description="Disordered" evidence="8">
    <location>
        <begin position="152"/>
        <end position="172"/>
    </location>
</feature>
<feature type="compositionally biased region" description="Basic and acidic residues" evidence="8">
    <location>
        <begin position="37"/>
        <end position="47"/>
    </location>
</feature>
<name>A0A8K0JIH6_9TREE</name>
<dbReference type="OrthoDB" id="3176171at2759"/>
<dbReference type="AlphaFoldDB" id="A0A8K0JIH6"/>
<evidence type="ECO:0000256" key="5">
    <source>
        <dbReference type="PROSITE-ProRule" id="PRU00283"/>
    </source>
</evidence>
<dbReference type="PANTHER" id="PTHR47968">
    <property type="entry name" value="CENTROMERE PROTEIN E"/>
    <property type="match status" value="1"/>
</dbReference>
<evidence type="ECO:0000256" key="7">
    <source>
        <dbReference type="SAM" id="Coils"/>
    </source>
</evidence>
<evidence type="ECO:0000313" key="11">
    <source>
        <dbReference type="Proteomes" id="UP000812966"/>
    </source>
</evidence>
<dbReference type="PROSITE" id="PS00411">
    <property type="entry name" value="KINESIN_MOTOR_1"/>
    <property type="match status" value="1"/>
</dbReference>
<dbReference type="GO" id="GO:0005524">
    <property type="term" value="F:ATP binding"/>
    <property type="evidence" value="ECO:0007669"/>
    <property type="project" value="UniProtKB-UniRule"/>
</dbReference>
<evidence type="ECO:0000256" key="3">
    <source>
        <dbReference type="ARBA" id="ARBA00023054"/>
    </source>
</evidence>
<accession>A0A8K0JIH6</accession>
<dbReference type="GO" id="GO:0007018">
    <property type="term" value="P:microtubule-based movement"/>
    <property type="evidence" value="ECO:0007669"/>
    <property type="project" value="InterPro"/>
</dbReference>
<dbReference type="GO" id="GO:0005874">
    <property type="term" value="C:microtubule"/>
    <property type="evidence" value="ECO:0007669"/>
    <property type="project" value="UniProtKB-KW"/>
</dbReference>
<feature type="coiled-coil region" evidence="7">
    <location>
        <begin position="584"/>
        <end position="636"/>
    </location>
</feature>
<proteinExistence type="inferred from homology"/>
<feature type="binding site" evidence="5">
    <location>
        <begin position="318"/>
        <end position="325"/>
    </location>
    <ligand>
        <name>ATP</name>
        <dbReference type="ChEBI" id="CHEBI:30616"/>
    </ligand>
</feature>
<comment type="similarity">
    <text evidence="5 6">Belongs to the TRAFAC class myosin-kinesin ATPase superfamily. Kinesin family.</text>
</comment>
<evidence type="ECO:0000256" key="2">
    <source>
        <dbReference type="ARBA" id="ARBA00022840"/>
    </source>
</evidence>
<dbReference type="PRINTS" id="PR00380">
    <property type="entry name" value="KINESINHEAVY"/>
</dbReference>